<accession>A0A072PMJ4</accession>
<dbReference type="EMBL" id="AMGV01000002">
    <property type="protein sequence ID" value="KEF61264.1"/>
    <property type="molecule type" value="Genomic_DNA"/>
</dbReference>
<evidence type="ECO:0008006" key="4">
    <source>
        <dbReference type="Google" id="ProtNLM"/>
    </source>
</evidence>
<dbReference type="STRING" id="1182545.A0A072PMJ4"/>
<evidence type="ECO:0000313" key="3">
    <source>
        <dbReference type="Proteomes" id="UP000027920"/>
    </source>
</evidence>
<protein>
    <recommendedName>
        <fullName evidence="4">Transcription factor domain-containing protein</fullName>
    </recommendedName>
</protein>
<reference evidence="2 3" key="1">
    <citation type="submission" date="2013-03" db="EMBL/GenBank/DDBJ databases">
        <title>The Genome Sequence of Exophiala aquamarina CBS 119918.</title>
        <authorList>
            <consortium name="The Broad Institute Genomics Platform"/>
            <person name="Cuomo C."/>
            <person name="de Hoog S."/>
            <person name="Gorbushina A."/>
            <person name="Walker B."/>
            <person name="Young S.K."/>
            <person name="Zeng Q."/>
            <person name="Gargeya S."/>
            <person name="Fitzgerald M."/>
            <person name="Haas B."/>
            <person name="Abouelleil A."/>
            <person name="Allen A.W."/>
            <person name="Alvarado L."/>
            <person name="Arachchi H.M."/>
            <person name="Berlin A.M."/>
            <person name="Chapman S.B."/>
            <person name="Gainer-Dewar J."/>
            <person name="Goldberg J."/>
            <person name="Griggs A."/>
            <person name="Gujja S."/>
            <person name="Hansen M."/>
            <person name="Howarth C."/>
            <person name="Imamovic A."/>
            <person name="Ireland A."/>
            <person name="Larimer J."/>
            <person name="McCowan C."/>
            <person name="Murphy C."/>
            <person name="Pearson M."/>
            <person name="Poon T.W."/>
            <person name="Priest M."/>
            <person name="Roberts A."/>
            <person name="Saif S."/>
            <person name="Shea T."/>
            <person name="Sisk P."/>
            <person name="Sykes S."/>
            <person name="Wortman J."/>
            <person name="Nusbaum C."/>
            <person name="Birren B."/>
        </authorList>
    </citation>
    <scope>NUCLEOTIDE SEQUENCE [LARGE SCALE GENOMIC DNA]</scope>
    <source>
        <strain evidence="2 3">CBS 119918</strain>
    </source>
</reference>
<dbReference type="OrthoDB" id="2563500at2759"/>
<feature type="region of interest" description="Disordered" evidence="1">
    <location>
        <begin position="139"/>
        <end position="161"/>
    </location>
</feature>
<proteinExistence type="predicted"/>
<evidence type="ECO:0000313" key="2">
    <source>
        <dbReference type="EMBL" id="KEF61264.1"/>
    </source>
</evidence>
<organism evidence="2 3">
    <name type="scientific">Exophiala aquamarina CBS 119918</name>
    <dbReference type="NCBI Taxonomy" id="1182545"/>
    <lineage>
        <taxon>Eukaryota</taxon>
        <taxon>Fungi</taxon>
        <taxon>Dikarya</taxon>
        <taxon>Ascomycota</taxon>
        <taxon>Pezizomycotina</taxon>
        <taxon>Eurotiomycetes</taxon>
        <taxon>Chaetothyriomycetidae</taxon>
        <taxon>Chaetothyriales</taxon>
        <taxon>Herpotrichiellaceae</taxon>
        <taxon>Exophiala</taxon>
    </lineage>
</organism>
<dbReference type="HOGENOM" id="CLU_1008421_0_0_1"/>
<gene>
    <name evidence="2" type="ORF">A1O9_02829</name>
</gene>
<sequence>MCDLYRLGAPALYKLRSAFYFPPEQGQFLRHLQLSLFKAARSIAAIIADAARHGPAMVAETWLPSITYDSNRIMLCYLTIVFNPSDRGTKHLVINTIPYLQSNVQALKMMSATNAVAEDMYHASHSILEKLRVASDSISPQPQLVLDDPRESTPGTPSQAAPGYVLNPLSIFRMARSDIPERHAPEKRHNTPIDTGGPALAPGRAVSPGISDQRDLNIDSGQAFGPNLDMFITPNLTWDWQPMETAVGSGMDSEGLLPWVDTSYTSYMSDMSFIPA</sequence>
<dbReference type="AlphaFoldDB" id="A0A072PMJ4"/>
<dbReference type="Proteomes" id="UP000027920">
    <property type="component" value="Unassembled WGS sequence"/>
</dbReference>
<dbReference type="GeneID" id="25277770"/>
<name>A0A072PMJ4_9EURO</name>
<keyword evidence="3" id="KW-1185">Reference proteome</keyword>
<dbReference type="RefSeq" id="XP_013263854.1">
    <property type="nucleotide sequence ID" value="XM_013408400.1"/>
</dbReference>
<dbReference type="VEuPathDB" id="FungiDB:A1O9_02829"/>
<evidence type="ECO:0000256" key="1">
    <source>
        <dbReference type="SAM" id="MobiDB-lite"/>
    </source>
</evidence>
<comment type="caution">
    <text evidence="2">The sequence shown here is derived from an EMBL/GenBank/DDBJ whole genome shotgun (WGS) entry which is preliminary data.</text>
</comment>